<dbReference type="Proteomes" id="UP001443914">
    <property type="component" value="Unassembled WGS sequence"/>
</dbReference>
<protein>
    <recommendedName>
        <fullName evidence="4">COP1-interacting protein 7</fullName>
    </recommendedName>
</protein>
<gene>
    <name evidence="2" type="ORF">RND81_01G068100</name>
</gene>
<feature type="compositionally biased region" description="Low complexity" evidence="1">
    <location>
        <begin position="305"/>
        <end position="318"/>
    </location>
</feature>
<feature type="compositionally biased region" description="Basic and acidic residues" evidence="1">
    <location>
        <begin position="1167"/>
        <end position="1180"/>
    </location>
</feature>
<keyword evidence="3" id="KW-1185">Reference proteome</keyword>
<feature type="region of interest" description="Disordered" evidence="1">
    <location>
        <begin position="941"/>
        <end position="960"/>
    </location>
</feature>
<feature type="region of interest" description="Disordered" evidence="1">
    <location>
        <begin position="990"/>
        <end position="1013"/>
    </location>
</feature>
<evidence type="ECO:0000256" key="1">
    <source>
        <dbReference type="SAM" id="MobiDB-lite"/>
    </source>
</evidence>
<feature type="compositionally biased region" description="Polar residues" evidence="1">
    <location>
        <begin position="413"/>
        <end position="426"/>
    </location>
</feature>
<feature type="compositionally biased region" description="Polar residues" evidence="1">
    <location>
        <begin position="492"/>
        <end position="501"/>
    </location>
</feature>
<dbReference type="PANTHER" id="PTHR31008">
    <property type="entry name" value="COP1-INTERACTING PROTEIN-RELATED"/>
    <property type="match status" value="1"/>
</dbReference>
<feature type="region of interest" description="Disordered" evidence="1">
    <location>
        <begin position="562"/>
        <end position="590"/>
    </location>
</feature>
<feature type="region of interest" description="Disordered" evidence="1">
    <location>
        <begin position="1156"/>
        <end position="1198"/>
    </location>
</feature>
<feature type="region of interest" description="Disordered" evidence="1">
    <location>
        <begin position="489"/>
        <end position="511"/>
    </location>
</feature>
<name>A0AAW1N613_SAPOF</name>
<proteinExistence type="predicted"/>
<feature type="compositionally biased region" description="Basic and acidic residues" evidence="1">
    <location>
        <begin position="378"/>
        <end position="395"/>
    </location>
</feature>
<feature type="region of interest" description="Disordered" evidence="1">
    <location>
        <begin position="626"/>
        <end position="701"/>
    </location>
</feature>
<evidence type="ECO:0000313" key="3">
    <source>
        <dbReference type="Proteomes" id="UP001443914"/>
    </source>
</evidence>
<feature type="compositionally biased region" description="Basic and acidic residues" evidence="1">
    <location>
        <begin position="640"/>
        <end position="659"/>
    </location>
</feature>
<dbReference type="PANTHER" id="PTHR31008:SF15">
    <property type="entry name" value="GPI-ANCHORED ADHESIN-LIKE PROTEIN"/>
    <property type="match status" value="1"/>
</dbReference>
<accession>A0AAW1N613</accession>
<feature type="compositionally biased region" description="Polar residues" evidence="1">
    <location>
        <begin position="820"/>
        <end position="832"/>
    </location>
</feature>
<feature type="compositionally biased region" description="Polar residues" evidence="1">
    <location>
        <begin position="326"/>
        <end position="336"/>
    </location>
</feature>
<feature type="region of interest" description="Disordered" evidence="1">
    <location>
        <begin position="230"/>
        <end position="471"/>
    </location>
</feature>
<evidence type="ECO:0000313" key="2">
    <source>
        <dbReference type="EMBL" id="KAK9756030.1"/>
    </source>
</evidence>
<feature type="region of interest" description="Disordered" evidence="1">
    <location>
        <begin position="1108"/>
        <end position="1128"/>
    </location>
</feature>
<feature type="compositionally biased region" description="Polar residues" evidence="1">
    <location>
        <begin position="573"/>
        <end position="589"/>
    </location>
</feature>
<organism evidence="2 3">
    <name type="scientific">Saponaria officinalis</name>
    <name type="common">Common soapwort</name>
    <name type="synonym">Lychnis saponaria</name>
    <dbReference type="NCBI Taxonomy" id="3572"/>
    <lineage>
        <taxon>Eukaryota</taxon>
        <taxon>Viridiplantae</taxon>
        <taxon>Streptophyta</taxon>
        <taxon>Embryophyta</taxon>
        <taxon>Tracheophyta</taxon>
        <taxon>Spermatophyta</taxon>
        <taxon>Magnoliopsida</taxon>
        <taxon>eudicotyledons</taxon>
        <taxon>Gunneridae</taxon>
        <taxon>Pentapetalae</taxon>
        <taxon>Caryophyllales</taxon>
        <taxon>Caryophyllaceae</taxon>
        <taxon>Caryophylleae</taxon>
        <taxon>Saponaria</taxon>
    </lineage>
</organism>
<feature type="compositionally biased region" description="Polar residues" evidence="1">
    <location>
        <begin position="456"/>
        <end position="466"/>
    </location>
</feature>
<feature type="compositionally biased region" description="Low complexity" evidence="1">
    <location>
        <begin position="267"/>
        <end position="279"/>
    </location>
</feature>
<feature type="compositionally biased region" description="Basic and acidic residues" evidence="1">
    <location>
        <begin position="250"/>
        <end position="266"/>
    </location>
</feature>
<feature type="compositionally biased region" description="Polar residues" evidence="1">
    <location>
        <begin position="527"/>
        <end position="536"/>
    </location>
</feature>
<sequence>MQFDVPLDYAVFQLSPRRSRCELFVSYDGTIEKLASGLVKPFVTHLKAAEEQVESAGKSIKLDVKRCENAETWFTKGTLERFVRFVSTPEILEMVATFDAEMSQLEAARKIYFQGVVDHESDTSGGIGNGATMASDATKKELLRAIDVRLSAVKKDLTAACSRAFAAGFNSQTISELQFFADHFGAYLLREACSRFITVTQQRSDLFNSDTNTNTRSTWRASSDSILRSTVGSEMSLDEHSSPTDDVDERENIKDKDVDKDKDKSLRSTTSRTESASTSIGKPQLTRRLSVQERISLFENKAQNSPSSTTTTVIPTSTGGKPELRQLSSDANSSTDKAVLRRWSGASDMSIDVSGERKEPDSIAHTPTPSSRPLFPPKYKDPIDRKSEEGDKDSKLQSTISSSGESCLEDPVSSESNSKIPSFSGRSSEKDQSAGGGGRVRSRAASFGGAEDFSRFVSQPTYNQTHVKSRPGKIEQFCSPIQCATEEKLETRSISGTSVTESEGEVNGDLVQVPRSDIAVFQSKTVEGCSDSSTSEAHIRPEPKSQSLAKVEKVGVRKESGCKIGGGQMALTGKSSLKNQESLSTTSTVPIDKVQGVRQAKGNQGVNDELKMKAYELEKLFAEHKLRVPGDQSNSASRVRPSETAKEVSEPVSRKRPTEGEAAEDSGDIEKLYSTPMSKTVDNQDYDVTPKHNIYSRSVSDDSRGKLYQNYMQKRDAKLREDWSSNKLKKEAQMKAIHDRLEKSRAEMAVKWAYSAEKTRFAYDTRQRAEKIGSKRDQQHIDTIMSNEDEGQGGFFGKKISETYPGNSPLKSAQGKKVQPNKNALSPGTRKSTAAIPRSSGKATNSGAGRRRLPYANPLAQSVPNFSDLRKENTRPSSDGSKPVRLQGRNHARKKSSTENLPLLNEEKSRRFQSLRKRMATTIKMNDSRDFVDAQVMPSKYHGDEDEKISDAESNTLPKRGNCDEHIAARNGHGFGDTHFGTKETKVVKNEEHEYEPTAVEESTYIDDDSKERLSLESDKSGISEYESNSAVRHVPQAGSIFRSMGSTLESPGESPVSWNLRLQNPFAFAHEISDIDASDSQSGSPASWNFRTTLSQSETEAARMRKKWGAAQKPTVGVDTSHSPSRKDLTRGLKRLLKFGRKNRCSESMADWISATTSEGDDSEDGRDLGIRSSEDLRKTRMGFSHSHNSDEAFTKSELFNEQVQALRSSIPNPPSNFKMREEQLSGSLLKAPKSFFSLSNFRSKGNDSKPR</sequence>
<comment type="caution">
    <text evidence="2">The sequence shown here is derived from an EMBL/GenBank/DDBJ whole genome shotgun (WGS) entry which is preliminary data.</text>
</comment>
<reference evidence="2" key="1">
    <citation type="submission" date="2024-03" db="EMBL/GenBank/DDBJ databases">
        <title>WGS assembly of Saponaria officinalis var. Norfolk2.</title>
        <authorList>
            <person name="Jenkins J."/>
            <person name="Shu S."/>
            <person name="Grimwood J."/>
            <person name="Barry K."/>
            <person name="Goodstein D."/>
            <person name="Schmutz J."/>
            <person name="Leebens-Mack J."/>
            <person name="Osbourn A."/>
        </authorList>
    </citation>
    <scope>NUCLEOTIDE SEQUENCE [LARGE SCALE GENOMIC DNA]</scope>
    <source>
        <strain evidence="2">JIC</strain>
    </source>
</reference>
<feature type="compositionally biased region" description="Polar residues" evidence="1">
    <location>
        <begin position="396"/>
        <end position="405"/>
    </location>
</feature>
<dbReference type="AlphaFoldDB" id="A0AAW1N613"/>
<feature type="compositionally biased region" description="Basic and acidic residues" evidence="1">
    <location>
        <begin position="941"/>
        <end position="951"/>
    </location>
</feature>
<feature type="region of interest" description="Disordered" evidence="1">
    <location>
        <begin position="527"/>
        <end position="546"/>
    </location>
</feature>
<dbReference type="EMBL" id="JBDFQZ010000001">
    <property type="protein sequence ID" value="KAK9756030.1"/>
    <property type="molecule type" value="Genomic_DNA"/>
</dbReference>
<feature type="region of interest" description="Disordered" evidence="1">
    <location>
        <begin position="786"/>
        <end position="909"/>
    </location>
</feature>
<evidence type="ECO:0008006" key="4">
    <source>
        <dbReference type="Google" id="ProtNLM"/>
    </source>
</evidence>